<dbReference type="AlphaFoldDB" id="A0A915CNV3"/>
<proteinExistence type="predicted"/>
<organism evidence="1 2">
    <name type="scientific">Ditylenchus dipsaci</name>
    <dbReference type="NCBI Taxonomy" id="166011"/>
    <lineage>
        <taxon>Eukaryota</taxon>
        <taxon>Metazoa</taxon>
        <taxon>Ecdysozoa</taxon>
        <taxon>Nematoda</taxon>
        <taxon>Chromadorea</taxon>
        <taxon>Rhabditida</taxon>
        <taxon>Tylenchina</taxon>
        <taxon>Tylenchomorpha</taxon>
        <taxon>Sphaerularioidea</taxon>
        <taxon>Anguinidae</taxon>
        <taxon>Anguininae</taxon>
        <taxon>Ditylenchus</taxon>
    </lineage>
</organism>
<reference evidence="2" key="1">
    <citation type="submission" date="2022-11" db="UniProtKB">
        <authorList>
            <consortium name="WormBaseParasite"/>
        </authorList>
    </citation>
    <scope>IDENTIFICATION</scope>
</reference>
<accession>A0A915CNV3</accession>
<name>A0A915CNV3_9BILA</name>
<keyword evidence="1" id="KW-1185">Reference proteome</keyword>
<dbReference type="WBParaSite" id="jg10998">
    <property type="protein sequence ID" value="jg10998"/>
    <property type="gene ID" value="jg10998"/>
</dbReference>
<evidence type="ECO:0000313" key="1">
    <source>
        <dbReference type="Proteomes" id="UP000887574"/>
    </source>
</evidence>
<protein>
    <submittedName>
        <fullName evidence="2">Uncharacterized protein</fullName>
    </submittedName>
</protein>
<sequence length="226" mass="24473">MHAYMEDGAAATACANGNKPLPFLVEGWRGQFYKQSENSHKYTHTTPAQLDIACAASSVTVVVAVNFNFFQILHQEFSSSANCLSLVETLSTICYQNPHYSYCPSSEYGEQAPTANKFVELHSSRNTSINVPGLGAIDVNTGSSDFAKFLPAGRTTDTDNSQASQINSDGTSGLGRTRHGLLSLAGLGTFDIRKQVGNGAGFSNLFSELFHQLFLYLTKSNLLLIR</sequence>
<evidence type="ECO:0000313" key="2">
    <source>
        <dbReference type="WBParaSite" id="jg10998"/>
    </source>
</evidence>
<dbReference type="Proteomes" id="UP000887574">
    <property type="component" value="Unplaced"/>
</dbReference>